<dbReference type="EMBL" id="PJCH01000005">
    <property type="protein sequence ID" value="PQA87841.1"/>
    <property type="molecule type" value="Genomic_DNA"/>
</dbReference>
<proteinExistence type="inferred from homology"/>
<sequence>MTPLPTLRQLQFFMALVRRASFSKAADDCLVSQSTLSSAIKEMEALTGQQLVDRSTRSFALTPAGEEVAARAPALLAGAEDLVRAASGRHPLEGPFTLGVIPTIAPFLLPKATKTLKKAFPKLELYLREDLTATLAERLAAGLVDAAVLAFPYDLPGMDVVEIGDDPFWFACAPDHPLADKKSVKRDDIRHCELLLLEDGHCLREHAIDACELRERDAAASFGGTSLFTIAQMAKAGLGATLLPDMAVKDGLAKSAGLKTIPFAKPAPSRKIGVAWRHGSGRKEEALAMAEEFKKVMT</sequence>
<evidence type="ECO:0000256" key="4">
    <source>
        <dbReference type="ARBA" id="ARBA00023163"/>
    </source>
</evidence>
<dbReference type="GO" id="GO:0003700">
    <property type="term" value="F:DNA-binding transcription factor activity"/>
    <property type="evidence" value="ECO:0007669"/>
    <property type="project" value="InterPro"/>
</dbReference>
<dbReference type="PROSITE" id="PS50931">
    <property type="entry name" value="HTH_LYSR"/>
    <property type="match status" value="1"/>
</dbReference>
<dbReference type="SUPFAM" id="SSF53850">
    <property type="entry name" value="Periplasmic binding protein-like II"/>
    <property type="match status" value="1"/>
</dbReference>
<dbReference type="GO" id="GO:0032993">
    <property type="term" value="C:protein-DNA complex"/>
    <property type="evidence" value="ECO:0007669"/>
    <property type="project" value="TreeGrafter"/>
</dbReference>
<reference evidence="6 7" key="1">
    <citation type="submission" date="2017-12" db="EMBL/GenBank/DDBJ databases">
        <authorList>
            <person name="Hurst M.R.H."/>
        </authorList>
    </citation>
    <scope>NUCLEOTIDE SEQUENCE [LARGE SCALE GENOMIC DNA]</scope>
    <source>
        <strain evidence="6 7">SY-3-19</strain>
    </source>
</reference>
<comment type="caution">
    <text evidence="6">The sequence shown here is derived from an EMBL/GenBank/DDBJ whole genome shotgun (WGS) entry which is preliminary data.</text>
</comment>
<comment type="similarity">
    <text evidence="1">Belongs to the LysR transcriptional regulatory family.</text>
</comment>
<dbReference type="PANTHER" id="PTHR30346:SF10">
    <property type="entry name" value="TRANSCRIPTIONAL REGULATOR OF OXIDATIVE STRESS OXYR"/>
    <property type="match status" value="1"/>
</dbReference>
<dbReference type="SUPFAM" id="SSF46785">
    <property type="entry name" value="Winged helix' DNA-binding domain"/>
    <property type="match status" value="1"/>
</dbReference>
<gene>
    <name evidence="6" type="ORF">CW354_05670</name>
</gene>
<dbReference type="Proteomes" id="UP000239504">
    <property type="component" value="Unassembled WGS sequence"/>
</dbReference>
<keyword evidence="2" id="KW-0805">Transcription regulation</keyword>
<dbReference type="Gene3D" id="3.40.190.10">
    <property type="entry name" value="Periplasmic binding protein-like II"/>
    <property type="match status" value="2"/>
</dbReference>
<evidence type="ECO:0000256" key="1">
    <source>
        <dbReference type="ARBA" id="ARBA00009437"/>
    </source>
</evidence>
<dbReference type="Gene3D" id="1.10.10.10">
    <property type="entry name" value="Winged helix-like DNA-binding domain superfamily/Winged helix DNA-binding domain"/>
    <property type="match status" value="1"/>
</dbReference>
<dbReference type="InterPro" id="IPR036390">
    <property type="entry name" value="WH_DNA-bd_sf"/>
</dbReference>
<keyword evidence="3" id="KW-0238">DNA-binding</keyword>
<dbReference type="InterPro" id="IPR005119">
    <property type="entry name" value="LysR_subst-bd"/>
</dbReference>
<dbReference type="GO" id="GO:0003677">
    <property type="term" value="F:DNA binding"/>
    <property type="evidence" value="ECO:0007669"/>
    <property type="project" value="UniProtKB-KW"/>
</dbReference>
<dbReference type="RefSeq" id="WP_104829086.1">
    <property type="nucleotide sequence ID" value="NZ_PJCH01000005.1"/>
</dbReference>
<dbReference type="OrthoDB" id="9775392at2"/>
<dbReference type="CDD" id="cd08411">
    <property type="entry name" value="PBP2_OxyR"/>
    <property type="match status" value="1"/>
</dbReference>
<keyword evidence="7" id="KW-1185">Reference proteome</keyword>
<organism evidence="6 7">
    <name type="scientific">Hyphococcus luteus</name>
    <dbReference type="NCBI Taxonomy" id="2058213"/>
    <lineage>
        <taxon>Bacteria</taxon>
        <taxon>Pseudomonadati</taxon>
        <taxon>Pseudomonadota</taxon>
        <taxon>Alphaproteobacteria</taxon>
        <taxon>Parvularculales</taxon>
        <taxon>Parvularculaceae</taxon>
        <taxon>Hyphococcus</taxon>
    </lineage>
</organism>
<dbReference type="Pfam" id="PF00126">
    <property type="entry name" value="HTH_1"/>
    <property type="match status" value="1"/>
</dbReference>
<evidence type="ECO:0000256" key="3">
    <source>
        <dbReference type="ARBA" id="ARBA00023125"/>
    </source>
</evidence>
<evidence type="ECO:0000259" key="5">
    <source>
        <dbReference type="PROSITE" id="PS50931"/>
    </source>
</evidence>
<evidence type="ECO:0000256" key="2">
    <source>
        <dbReference type="ARBA" id="ARBA00023015"/>
    </source>
</evidence>
<dbReference type="PANTHER" id="PTHR30346">
    <property type="entry name" value="TRANSCRIPTIONAL DUAL REGULATOR HCAR-RELATED"/>
    <property type="match status" value="1"/>
</dbReference>
<dbReference type="AlphaFoldDB" id="A0A2S7K5U0"/>
<dbReference type="InterPro" id="IPR036388">
    <property type="entry name" value="WH-like_DNA-bd_sf"/>
</dbReference>
<dbReference type="InterPro" id="IPR000847">
    <property type="entry name" value="LysR_HTH_N"/>
</dbReference>
<feature type="domain" description="HTH lysR-type" evidence="5">
    <location>
        <begin position="5"/>
        <end position="62"/>
    </location>
</feature>
<evidence type="ECO:0000313" key="6">
    <source>
        <dbReference type="EMBL" id="PQA87841.1"/>
    </source>
</evidence>
<evidence type="ECO:0000313" key="7">
    <source>
        <dbReference type="Proteomes" id="UP000239504"/>
    </source>
</evidence>
<protein>
    <submittedName>
        <fullName evidence="6">LysR family transcriptional regulator</fullName>
    </submittedName>
</protein>
<accession>A0A2S7K5U0</accession>
<name>A0A2S7K5U0_9PROT</name>
<dbReference type="Pfam" id="PF03466">
    <property type="entry name" value="LysR_substrate"/>
    <property type="match status" value="1"/>
</dbReference>
<keyword evidence="4" id="KW-0804">Transcription</keyword>
<dbReference type="FunFam" id="1.10.10.10:FF:000001">
    <property type="entry name" value="LysR family transcriptional regulator"/>
    <property type="match status" value="1"/>
</dbReference>